<dbReference type="Pfam" id="PF01078">
    <property type="entry name" value="Mg_chelatase"/>
    <property type="match status" value="1"/>
</dbReference>
<dbReference type="PRINTS" id="PR01657">
    <property type="entry name" value="MCMFAMILY"/>
</dbReference>
<dbReference type="InterPro" id="IPR045006">
    <property type="entry name" value="CHLI-like"/>
</dbReference>
<evidence type="ECO:0000259" key="4">
    <source>
        <dbReference type="PROSITE" id="PS50051"/>
    </source>
</evidence>
<dbReference type="EMBL" id="PFHJ01000036">
    <property type="protein sequence ID" value="PIW91232.1"/>
    <property type="molecule type" value="Genomic_DNA"/>
</dbReference>
<dbReference type="PANTHER" id="PTHR32039">
    <property type="entry name" value="MAGNESIUM-CHELATASE SUBUNIT CHLI"/>
    <property type="match status" value="1"/>
</dbReference>
<evidence type="ECO:0000313" key="6">
    <source>
        <dbReference type="Proteomes" id="UP000236840"/>
    </source>
</evidence>
<name>A0A2H9N125_9BACT</name>
<comment type="caution">
    <text evidence="5">The sequence shown here is derived from an EMBL/GenBank/DDBJ whole genome shotgun (WGS) entry which is preliminary data.</text>
</comment>
<dbReference type="InterPro" id="IPR003593">
    <property type="entry name" value="AAA+_ATPase"/>
</dbReference>
<dbReference type="InterPro" id="IPR020568">
    <property type="entry name" value="Ribosomal_Su5_D2-typ_SF"/>
</dbReference>
<dbReference type="Gene3D" id="3.30.230.10">
    <property type="match status" value="1"/>
</dbReference>
<keyword evidence="2" id="KW-0547">Nucleotide-binding</keyword>
<dbReference type="InterPro" id="IPR001208">
    <property type="entry name" value="MCM_dom"/>
</dbReference>
<organism evidence="5 6">
    <name type="scientific">Candidatus Nealsonbacteria bacterium CG_4_8_14_3_um_filter_37_36</name>
    <dbReference type="NCBI Taxonomy" id="1974688"/>
    <lineage>
        <taxon>Bacteria</taxon>
        <taxon>Candidatus Nealsoniibacteriota</taxon>
    </lineage>
</organism>
<dbReference type="GO" id="GO:0003677">
    <property type="term" value="F:DNA binding"/>
    <property type="evidence" value="ECO:0007669"/>
    <property type="project" value="InterPro"/>
</dbReference>
<dbReference type="PROSITE" id="PS50051">
    <property type="entry name" value="MCM_2"/>
    <property type="match status" value="1"/>
</dbReference>
<dbReference type="GO" id="GO:0005524">
    <property type="term" value="F:ATP binding"/>
    <property type="evidence" value="ECO:0007669"/>
    <property type="project" value="UniProtKB-KW"/>
</dbReference>
<dbReference type="InterPro" id="IPR004482">
    <property type="entry name" value="Mg_chelat-rel"/>
</dbReference>
<evidence type="ECO:0000256" key="2">
    <source>
        <dbReference type="ARBA" id="ARBA00022741"/>
    </source>
</evidence>
<dbReference type="SUPFAM" id="SSF52540">
    <property type="entry name" value="P-loop containing nucleoside triphosphate hydrolases"/>
    <property type="match status" value="1"/>
</dbReference>
<dbReference type="Pfam" id="PF13335">
    <property type="entry name" value="Mg_chelatase_C"/>
    <property type="match status" value="1"/>
</dbReference>
<dbReference type="InterPro" id="IPR000523">
    <property type="entry name" value="Mg_chelatse_chII-like_cat_dom"/>
</dbReference>
<dbReference type="SUPFAM" id="SSF54211">
    <property type="entry name" value="Ribosomal protein S5 domain 2-like"/>
    <property type="match status" value="1"/>
</dbReference>
<dbReference type="Proteomes" id="UP000236840">
    <property type="component" value="Unassembled WGS sequence"/>
</dbReference>
<evidence type="ECO:0000256" key="3">
    <source>
        <dbReference type="ARBA" id="ARBA00022840"/>
    </source>
</evidence>
<evidence type="ECO:0000313" key="5">
    <source>
        <dbReference type="EMBL" id="PIW91232.1"/>
    </source>
</evidence>
<dbReference type="PANTHER" id="PTHR32039:SF7">
    <property type="entry name" value="COMPETENCE PROTEIN COMM"/>
    <property type="match status" value="1"/>
</dbReference>
<reference evidence="6" key="1">
    <citation type="submission" date="2017-09" db="EMBL/GenBank/DDBJ databases">
        <title>Depth-based differentiation of microbial function through sediment-hosted aquifers and enrichment of novel symbionts in the deep terrestrial subsurface.</title>
        <authorList>
            <person name="Probst A.J."/>
            <person name="Ladd B."/>
            <person name="Jarett J.K."/>
            <person name="Geller-Mcgrath D.E."/>
            <person name="Sieber C.M.K."/>
            <person name="Emerson J.B."/>
            <person name="Anantharaman K."/>
            <person name="Thomas B.C."/>
            <person name="Malmstrom R."/>
            <person name="Stieglmeier M."/>
            <person name="Klingl A."/>
            <person name="Woyke T."/>
            <person name="Ryan C.M."/>
            <person name="Banfield J.F."/>
        </authorList>
    </citation>
    <scope>NUCLEOTIDE SEQUENCE [LARGE SCALE GENOMIC DNA]</scope>
</reference>
<accession>A0A2H9N125</accession>
<proteinExistence type="inferred from homology"/>
<keyword evidence="3" id="KW-0067">ATP-binding</keyword>
<dbReference type="InterPro" id="IPR014721">
    <property type="entry name" value="Ribsml_uS5_D2-typ_fold_subgr"/>
</dbReference>
<comment type="similarity">
    <text evidence="1">Belongs to the Mg-chelatase subunits D/I family. ComM subfamily.</text>
</comment>
<dbReference type="Pfam" id="PF13541">
    <property type="entry name" value="ChlI"/>
    <property type="match status" value="1"/>
</dbReference>
<dbReference type="AlphaFoldDB" id="A0A2H9N125"/>
<protein>
    <submittedName>
        <fullName evidence="5">Magnesium chelatase</fullName>
    </submittedName>
</protein>
<feature type="domain" description="MCM C-terminal AAA(+) ATPase" evidence="4">
    <location>
        <begin position="294"/>
        <end position="393"/>
    </location>
</feature>
<evidence type="ECO:0000256" key="1">
    <source>
        <dbReference type="ARBA" id="ARBA00006354"/>
    </source>
</evidence>
<dbReference type="InterPro" id="IPR025158">
    <property type="entry name" value="Mg_chelat-rel_C"/>
</dbReference>
<gene>
    <name evidence="5" type="ORF">COZ90_01465</name>
</gene>
<dbReference type="SMART" id="SM00382">
    <property type="entry name" value="AAA"/>
    <property type="match status" value="1"/>
</dbReference>
<dbReference type="NCBIfam" id="TIGR00368">
    <property type="entry name" value="YifB family Mg chelatase-like AAA ATPase"/>
    <property type="match status" value="1"/>
</dbReference>
<dbReference type="Gene3D" id="3.40.50.300">
    <property type="entry name" value="P-loop containing nucleotide triphosphate hydrolases"/>
    <property type="match status" value="1"/>
</dbReference>
<sequence>MLSKVFSAAVVSLDAQIIEVETDASYGLRHFEIVGLPDKAVEESKERVGAAIESSGFQSPHHQPVRILVSLAPADLKKEGSLYDLPIALGYLLAAEKIKFDPSDKIFLGELALDGRLRAIKGVLSFALASREKGFLELILPKENALEASLIKGIKVIGAENLKEVIDYLVGKKEILAKETNPEDFLKTPDYPIDLGYIKGQEYAKRALEIGASGGHHLLMMGPPGAGKTLLARGIISILPPLSFEESLEVTKIYSIAGLLPRNRPLINLRPFRSPHHTSSEVALIGGGNPPRPGEITLAHRGILCLDEFPEFHRDVLESLRQPIEEGQITVLRAKHSLTLPARFTLVAATNPCPCGFYGNPEKKCNCTNSQIQMYRRKLSGPLMDRIDLFINVPPLKYEKLVAVDEENCSLKIRERVERARQIQRERFKKEKTNSETEIPEIKKYCQLNLAGQDLLRKYVDSGELSARGYHRVLKVARTIADLEGSEDISFNHLSEALMYRIREGSI</sequence>
<dbReference type="InterPro" id="IPR027417">
    <property type="entry name" value="P-loop_NTPase"/>
</dbReference>